<evidence type="ECO:0000256" key="3">
    <source>
        <dbReference type="HAMAP-Rule" id="MF_00524"/>
    </source>
</evidence>
<dbReference type="CDD" id="cd24008">
    <property type="entry name" value="ASKHA_NBD_GLK"/>
    <property type="match status" value="1"/>
</dbReference>
<name>A0A1S7PLE8_AGRTU</name>
<protein>
    <recommendedName>
        <fullName evidence="3">Glucokinase</fullName>
        <ecNumber evidence="3">2.7.1.2</ecNumber>
    </recommendedName>
    <alternativeName>
        <fullName evidence="3">Glucose kinase</fullName>
    </alternativeName>
</protein>
<proteinExistence type="inferred from homology"/>
<dbReference type="SUPFAM" id="SSF53067">
    <property type="entry name" value="Actin-like ATPase domain"/>
    <property type="match status" value="1"/>
</dbReference>
<dbReference type="GO" id="GO:0005536">
    <property type="term" value="F:D-glucose binding"/>
    <property type="evidence" value="ECO:0007669"/>
    <property type="project" value="InterPro"/>
</dbReference>
<keyword evidence="3" id="KW-0067">ATP-binding</keyword>
<keyword evidence="3" id="KW-0963">Cytoplasm</keyword>
<evidence type="ECO:0000256" key="1">
    <source>
        <dbReference type="ARBA" id="ARBA00022679"/>
    </source>
</evidence>
<evidence type="ECO:0000256" key="4">
    <source>
        <dbReference type="RuleBase" id="RU004046"/>
    </source>
</evidence>
<reference evidence="5 6" key="1">
    <citation type="submission" date="2016-01" db="EMBL/GenBank/DDBJ databases">
        <authorList>
            <person name="Oliw E.H."/>
        </authorList>
    </citation>
    <scope>NUCLEOTIDE SEQUENCE [LARGE SCALE GENOMIC DNA]</scope>
    <source>
        <strain evidence="5 6">Kerr 14</strain>
    </source>
</reference>
<evidence type="ECO:0000313" key="5">
    <source>
        <dbReference type="EMBL" id="CUX23244.1"/>
    </source>
</evidence>
<dbReference type="Proteomes" id="UP000191897">
    <property type="component" value="Unassembled WGS sequence"/>
</dbReference>
<dbReference type="InterPro" id="IPR050201">
    <property type="entry name" value="Bacterial_glucokinase"/>
</dbReference>
<dbReference type="GO" id="GO:0005524">
    <property type="term" value="F:ATP binding"/>
    <property type="evidence" value="ECO:0007669"/>
    <property type="project" value="UniProtKB-UniRule"/>
</dbReference>
<dbReference type="Gene3D" id="3.40.367.20">
    <property type="match status" value="1"/>
</dbReference>
<dbReference type="NCBIfam" id="NF001417">
    <property type="entry name" value="PRK00292.1-4"/>
    <property type="match status" value="1"/>
</dbReference>
<dbReference type="GO" id="GO:0005829">
    <property type="term" value="C:cytosol"/>
    <property type="evidence" value="ECO:0007669"/>
    <property type="project" value="TreeGrafter"/>
</dbReference>
<evidence type="ECO:0000313" key="6">
    <source>
        <dbReference type="Proteomes" id="UP000191897"/>
    </source>
</evidence>
<dbReference type="Pfam" id="PF02685">
    <property type="entry name" value="Glucokinase"/>
    <property type="match status" value="1"/>
</dbReference>
<keyword evidence="2 3" id="KW-0418">Kinase</keyword>
<dbReference type="PANTHER" id="PTHR47690:SF1">
    <property type="entry name" value="GLUCOKINASE"/>
    <property type="match status" value="1"/>
</dbReference>
<keyword evidence="1 3" id="KW-0808">Transferase</keyword>
<keyword evidence="3" id="KW-0324">Glycolysis</keyword>
<comment type="subcellular location">
    <subcellularLocation>
        <location evidence="3">Cytoplasm</location>
    </subcellularLocation>
</comment>
<dbReference type="HAMAP" id="MF_00524">
    <property type="entry name" value="Glucokinase"/>
    <property type="match status" value="1"/>
</dbReference>
<dbReference type="InterPro" id="IPR043129">
    <property type="entry name" value="ATPase_NBD"/>
</dbReference>
<comment type="catalytic activity">
    <reaction evidence="3">
        <text>D-glucose + ATP = D-glucose 6-phosphate + ADP + H(+)</text>
        <dbReference type="Rhea" id="RHEA:17825"/>
        <dbReference type="ChEBI" id="CHEBI:4167"/>
        <dbReference type="ChEBI" id="CHEBI:15378"/>
        <dbReference type="ChEBI" id="CHEBI:30616"/>
        <dbReference type="ChEBI" id="CHEBI:61548"/>
        <dbReference type="ChEBI" id="CHEBI:456216"/>
        <dbReference type="EC" id="2.7.1.2"/>
    </reaction>
</comment>
<dbReference type="PANTHER" id="PTHR47690">
    <property type="entry name" value="GLUCOKINASE"/>
    <property type="match status" value="1"/>
</dbReference>
<dbReference type="EC" id="2.7.1.2" evidence="3"/>
<dbReference type="InterPro" id="IPR003836">
    <property type="entry name" value="Glucokinase"/>
</dbReference>
<dbReference type="AlphaFoldDB" id="A0A1S7PLE8"/>
<dbReference type="EMBL" id="FBWC01000011">
    <property type="protein sequence ID" value="CUX23244.1"/>
    <property type="molecule type" value="Genomic_DNA"/>
</dbReference>
<dbReference type="GO" id="GO:0004340">
    <property type="term" value="F:glucokinase activity"/>
    <property type="evidence" value="ECO:0007669"/>
    <property type="project" value="UniProtKB-UniRule"/>
</dbReference>
<dbReference type="NCBIfam" id="TIGR00749">
    <property type="entry name" value="glk"/>
    <property type="match status" value="1"/>
</dbReference>
<dbReference type="GO" id="GO:0006096">
    <property type="term" value="P:glycolytic process"/>
    <property type="evidence" value="ECO:0007669"/>
    <property type="project" value="UniProtKB-UniRule"/>
</dbReference>
<keyword evidence="3" id="KW-0547">Nucleotide-binding</keyword>
<organism evidence="5 6">
    <name type="scientific">Agrobacterium tumefaciens str. Kerr 14</name>
    <dbReference type="NCBI Taxonomy" id="1183424"/>
    <lineage>
        <taxon>Bacteria</taxon>
        <taxon>Pseudomonadati</taxon>
        <taxon>Pseudomonadota</taxon>
        <taxon>Alphaproteobacteria</taxon>
        <taxon>Hyphomicrobiales</taxon>
        <taxon>Rhizobiaceae</taxon>
        <taxon>Rhizobium/Agrobacterium group</taxon>
        <taxon>Agrobacterium</taxon>
        <taxon>Agrobacterium tumefaciens complex</taxon>
    </lineage>
</organism>
<gene>
    <name evidence="3 5" type="primary">glk</name>
    <name evidence="5" type="ORF">AGR4C_Cc20022</name>
</gene>
<comment type="similarity">
    <text evidence="3 4">Belongs to the bacterial glucokinase family.</text>
</comment>
<sequence>MEQAMPKTSDTEYLSFPILLGDIGGTNARFSILIDSFAEPVHLTTVKTAEYPTIDDAIQQAVLDKTSLQPVSTILAIAGPIEGDEIPLTNCHWVVKPKDMLANLGLKDVIVINDFEAQALAIAALDDDNRDAIGSGKKDVLASRVVLGPGTGLGVAGLVYARHMWFPVPGEGGHIDIGPRSARDYAVFPHIETIEGRVAGEQILCGRGLVNLYRAVCKADGIEPVFSDPADITSHGLSGKNPQAKETLSLFSTYLGRVAGDLALIFMAKGGVYLAGGISQKIVPALKSPEFRAAFEDKAPHSALMRTIPTFVVTHPQAALSGLATYSRTPSDFGLSLDGRRWRA</sequence>
<accession>A0A1S7PLE8</accession>
<evidence type="ECO:0000256" key="2">
    <source>
        <dbReference type="ARBA" id="ARBA00022777"/>
    </source>
</evidence>
<feature type="binding site" evidence="3">
    <location>
        <begin position="21"/>
        <end position="26"/>
    </location>
    <ligand>
        <name>ATP</name>
        <dbReference type="ChEBI" id="CHEBI:30616"/>
    </ligand>
</feature>
<dbReference type="Gene3D" id="3.30.420.40">
    <property type="match status" value="1"/>
</dbReference>